<dbReference type="SUPFAM" id="SSF51206">
    <property type="entry name" value="cAMP-binding domain-like"/>
    <property type="match status" value="1"/>
</dbReference>
<keyword evidence="7" id="KW-1185">Reference proteome</keyword>
<dbReference type="PROSITE" id="PS51063">
    <property type="entry name" value="HTH_CRP_2"/>
    <property type="match status" value="1"/>
</dbReference>
<dbReference type="CDD" id="cd00038">
    <property type="entry name" value="CAP_ED"/>
    <property type="match status" value="1"/>
</dbReference>
<reference evidence="6 7" key="2">
    <citation type="journal article" date="2010" name="Stand. Genomic Sci.">
        <title>Complete genome sequence of Sebaldella termitidis type strain (NCTC 11300).</title>
        <authorList>
            <person name="Harmon-Smith M."/>
            <person name="Celia L."/>
            <person name="Chertkov O."/>
            <person name="Lapidus A."/>
            <person name="Copeland A."/>
            <person name="Glavina Del Rio T."/>
            <person name="Nolan M."/>
            <person name="Lucas S."/>
            <person name="Tice H."/>
            <person name="Cheng J.F."/>
            <person name="Han C."/>
            <person name="Detter J.C."/>
            <person name="Bruce D."/>
            <person name="Goodwin L."/>
            <person name="Pitluck S."/>
            <person name="Pati A."/>
            <person name="Liolios K."/>
            <person name="Ivanova N."/>
            <person name="Mavromatis K."/>
            <person name="Mikhailova N."/>
            <person name="Chen A."/>
            <person name="Palaniappan K."/>
            <person name="Land M."/>
            <person name="Hauser L."/>
            <person name="Chang Y.J."/>
            <person name="Jeffries C.D."/>
            <person name="Brettin T."/>
            <person name="Goker M."/>
            <person name="Beck B."/>
            <person name="Bristow J."/>
            <person name="Eisen J.A."/>
            <person name="Markowitz V."/>
            <person name="Hugenholtz P."/>
            <person name="Kyrpides N.C."/>
            <person name="Klenk H.P."/>
            <person name="Chen F."/>
        </authorList>
    </citation>
    <scope>NUCLEOTIDE SEQUENCE [LARGE SCALE GENOMIC DNA]</scope>
    <source>
        <strain evidence="7">ATCC 33386 / NCTC 11300</strain>
    </source>
</reference>
<dbReference type="AlphaFoldDB" id="D1AIQ8"/>
<gene>
    <name evidence="6" type="ordered locus">Sterm_1784</name>
</gene>
<proteinExistence type="predicted"/>
<keyword evidence="3" id="KW-0804">Transcription</keyword>
<dbReference type="GO" id="GO:0006355">
    <property type="term" value="P:regulation of DNA-templated transcription"/>
    <property type="evidence" value="ECO:0007669"/>
    <property type="project" value="InterPro"/>
</dbReference>
<organism evidence="6 7">
    <name type="scientific">Sebaldella termitidis (strain ATCC 33386 / NCTC 11300)</name>
    <dbReference type="NCBI Taxonomy" id="526218"/>
    <lineage>
        <taxon>Bacteria</taxon>
        <taxon>Fusobacteriati</taxon>
        <taxon>Fusobacteriota</taxon>
        <taxon>Fusobacteriia</taxon>
        <taxon>Fusobacteriales</taxon>
        <taxon>Leptotrichiaceae</taxon>
        <taxon>Sebaldella</taxon>
    </lineage>
</organism>
<dbReference type="Gene3D" id="2.60.120.10">
    <property type="entry name" value="Jelly Rolls"/>
    <property type="match status" value="1"/>
</dbReference>
<dbReference type="Gene3D" id="1.10.10.10">
    <property type="entry name" value="Winged helix-like DNA-binding domain superfamily/Winged helix DNA-binding domain"/>
    <property type="match status" value="1"/>
</dbReference>
<dbReference type="eggNOG" id="COG0664">
    <property type="taxonomic scope" value="Bacteria"/>
</dbReference>
<reference evidence="7" key="1">
    <citation type="submission" date="2009-09" db="EMBL/GenBank/DDBJ databases">
        <title>The complete chromosome of Sebaldella termitidis ATCC 33386.</title>
        <authorList>
            <consortium name="US DOE Joint Genome Institute (JGI-PGF)"/>
            <person name="Lucas S."/>
            <person name="Copeland A."/>
            <person name="Lapidus A."/>
            <person name="Glavina del Rio T."/>
            <person name="Dalin E."/>
            <person name="Tice H."/>
            <person name="Bruce D."/>
            <person name="Goodwin L."/>
            <person name="Pitluck S."/>
            <person name="Kyrpides N."/>
            <person name="Mavromatis K."/>
            <person name="Ivanova N."/>
            <person name="Mikhailova N."/>
            <person name="Sims D."/>
            <person name="Meincke L."/>
            <person name="Brettin T."/>
            <person name="Detter J.C."/>
            <person name="Han C."/>
            <person name="Larimer F."/>
            <person name="Land M."/>
            <person name="Hauser L."/>
            <person name="Markowitz V."/>
            <person name="Cheng J.F."/>
            <person name="Hugenholtz P."/>
            <person name="Woyke T."/>
            <person name="Wu D."/>
            <person name="Eisen J.A."/>
        </authorList>
    </citation>
    <scope>NUCLEOTIDE SEQUENCE [LARGE SCALE GENOMIC DNA]</scope>
    <source>
        <strain evidence="7">ATCC 33386 / NCTC 11300</strain>
    </source>
</reference>
<dbReference type="Pfam" id="PF13545">
    <property type="entry name" value="HTH_Crp_2"/>
    <property type="match status" value="1"/>
</dbReference>
<evidence type="ECO:0000313" key="7">
    <source>
        <dbReference type="Proteomes" id="UP000000845"/>
    </source>
</evidence>
<keyword evidence="2" id="KW-0238">DNA-binding</keyword>
<evidence type="ECO:0000256" key="2">
    <source>
        <dbReference type="ARBA" id="ARBA00023125"/>
    </source>
</evidence>
<dbReference type="STRING" id="526218.Sterm_1784"/>
<evidence type="ECO:0000256" key="3">
    <source>
        <dbReference type="ARBA" id="ARBA00023163"/>
    </source>
</evidence>
<evidence type="ECO:0000313" key="6">
    <source>
        <dbReference type="EMBL" id="ACZ08642.1"/>
    </source>
</evidence>
<accession>D1AIQ8</accession>
<dbReference type="EMBL" id="CP001739">
    <property type="protein sequence ID" value="ACZ08642.1"/>
    <property type="molecule type" value="Genomic_DNA"/>
</dbReference>
<dbReference type="GO" id="GO:0003677">
    <property type="term" value="F:DNA binding"/>
    <property type="evidence" value="ECO:0007669"/>
    <property type="project" value="UniProtKB-KW"/>
</dbReference>
<sequence length="240" mass="27835">MESLDYISKNDYLKRYFEDIPREELRKHCRLVIYKPQNIIVKKGEHINFIGIIISGRALLVNEFANGNAYILKELKLLSIIGDIEIVSLAKGSACTIESIDECTLIAVDDKVFLKWMKLYHGFALHVARRLAERFHESSNENGKYMVYNSNYSLISTIINVVDNITGGKTAENFNIRLKNTRKELGERIGLNERTINRLLQKLKNENLISINSGKIYINNFQLQKLKELKENLQMDRRKI</sequence>
<dbReference type="SUPFAM" id="SSF46785">
    <property type="entry name" value="Winged helix' DNA-binding domain"/>
    <property type="match status" value="1"/>
</dbReference>
<protein>
    <submittedName>
        <fullName evidence="6">Transcriptional regulator, Crp/Fnr family</fullName>
    </submittedName>
</protein>
<dbReference type="PROSITE" id="PS50042">
    <property type="entry name" value="CNMP_BINDING_3"/>
    <property type="match status" value="1"/>
</dbReference>
<dbReference type="Pfam" id="PF00027">
    <property type="entry name" value="cNMP_binding"/>
    <property type="match status" value="1"/>
</dbReference>
<evidence type="ECO:0000259" key="5">
    <source>
        <dbReference type="PROSITE" id="PS51063"/>
    </source>
</evidence>
<dbReference type="InterPro" id="IPR036390">
    <property type="entry name" value="WH_DNA-bd_sf"/>
</dbReference>
<dbReference type="HOGENOM" id="CLU_094500_1_0_0"/>
<dbReference type="KEGG" id="str:Sterm_1784"/>
<feature type="domain" description="HTH crp-type" evidence="5">
    <location>
        <begin position="148"/>
        <end position="222"/>
    </location>
</feature>
<dbReference type="InterPro" id="IPR018490">
    <property type="entry name" value="cNMP-bd_dom_sf"/>
</dbReference>
<dbReference type="InterPro" id="IPR014710">
    <property type="entry name" value="RmlC-like_jellyroll"/>
</dbReference>
<keyword evidence="1" id="KW-0805">Transcription regulation</keyword>
<dbReference type="Proteomes" id="UP000000845">
    <property type="component" value="Chromosome"/>
</dbReference>
<evidence type="ECO:0000259" key="4">
    <source>
        <dbReference type="PROSITE" id="PS50042"/>
    </source>
</evidence>
<feature type="domain" description="Cyclic nucleotide-binding" evidence="4">
    <location>
        <begin position="13"/>
        <end position="117"/>
    </location>
</feature>
<dbReference type="InterPro" id="IPR012318">
    <property type="entry name" value="HTH_CRP"/>
</dbReference>
<dbReference type="SMART" id="SM00419">
    <property type="entry name" value="HTH_CRP"/>
    <property type="match status" value="1"/>
</dbReference>
<dbReference type="InterPro" id="IPR000595">
    <property type="entry name" value="cNMP-bd_dom"/>
</dbReference>
<evidence type="ECO:0000256" key="1">
    <source>
        <dbReference type="ARBA" id="ARBA00023015"/>
    </source>
</evidence>
<dbReference type="InterPro" id="IPR036388">
    <property type="entry name" value="WH-like_DNA-bd_sf"/>
</dbReference>
<dbReference type="RefSeq" id="WP_012861238.1">
    <property type="nucleotide sequence ID" value="NC_013517.1"/>
</dbReference>
<name>D1AIQ8_SEBTE</name>
<dbReference type="PRINTS" id="PR00034">
    <property type="entry name" value="HTHCRP"/>
</dbReference>